<dbReference type="CDD" id="cd07720">
    <property type="entry name" value="OPHC2-like_MBL-fold"/>
    <property type="match status" value="1"/>
</dbReference>
<dbReference type="GO" id="GO:0046872">
    <property type="term" value="F:metal ion binding"/>
    <property type="evidence" value="ECO:0007669"/>
    <property type="project" value="UniProtKB-KW"/>
</dbReference>
<keyword evidence="3" id="KW-0378">Hydrolase</keyword>
<dbReference type="InterPro" id="IPR001279">
    <property type="entry name" value="Metallo-B-lactamas"/>
</dbReference>
<dbReference type="PANTHER" id="PTHR42978:SF6">
    <property type="entry name" value="QUORUM-QUENCHING LACTONASE YTNP-RELATED"/>
    <property type="match status" value="1"/>
</dbReference>
<keyword evidence="2" id="KW-0479">Metal-binding</keyword>
<keyword evidence="5" id="KW-0732">Signal</keyword>
<dbReference type="PANTHER" id="PTHR42978">
    <property type="entry name" value="QUORUM-QUENCHING LACTONASE YTNP-RELATED-RELATED"/>
    <property type="match status" value="1"/>
</dbReference>
<dbReference type="InterPro" id="IPR051013">
    <property type="entry name" value="MBL_superfamily_lactonases"/>
</dbReference>
<evidence type="ECO:0000256" key="1">
    <source>
        <dbReference type="ARBA" id="ARBA00007749"/>
    </source>
</evidence>
<comment type="similarity">
    <text evidence="1">Belongs to the metallo-beta-lactamase superfamily.</text>
</comment>
<evidence type="ECO:0000256" key="2">
    <source>
        <dbReference type="ARBA" id="ARBA00022723"/>
    </source>
</evidence>
<feature type="chain" id="PRO_5024825296" description="Metallo-beta-lactamase domain-containing protein" evidence="5">
    <location>
        <begin position="36"/>
        <end position="338"/>
    </location>
</feature>
<name>A0A653K571_9GAMM</name>
<keyword evidence="4" id="KW-0862">Zinc</keyword>
<feature type="signal peptide" evidence="5">
    <location>
        <begin position="1"/>
        <end position="35"/>
    </location>
</feature>
<dbReference type="InterPro" id="IPR036866">
    <property type="entry name" value="RibonucZ/Hydroxyglut_hydro"/>
</dbReference>
<feature type="domain" description="Metallo-beta-lactamase" evidence="6">
    <location>
        <begin position="104"/>
        <end position="312"/>
    </location>
</feature>
<proteinExistence type="inferred from homology"/>
<reference evidence="7 8" key="1">
    <citation type="submission" date="2019-10" db="EMBL/GenBank/DDBJ databases">
        <authorList>
            <person name="Karimi E."/>
        </authorList>
    </citation>
    <scope>NUCLEOTIDE SEQUENCE [LARGE SCALE GENOMIC DNA]</scope>
    <source>
        <strain evidence="7">Acinetobacter sp. 8BE</strain>
    </source>
</reference>
<evidence type="ECO:0000256" key="4">
    <source>
        <dbReference type="ARBA" id="ARBA00022833"/>
    </source>
</evidence>
<evidence type="ECO:0000313" key="7">
    <source>
        <dbReference type="EMBL" id="VXA55792.1"/>
    </source>
</evidence>
<dbReference type="Proteomes" id="UP000430404">
    <property type="component" value="Unassembled WGS sequence"/>
</dbReference>
<sequence length="338" mass="37362">MVKKFFSNKFNDSMKKTALLLSVSFLSSFPLISHAETSKILPIIEQQKQVAGYYQHQVGDVQITALLDGTNFMSPSLFKDISPQQVQQILKKYYADQDKGVQTSINAFLVNTGKSLVLVDSGAASCFGAHLGSILKNLEASGYKPEQVDTILLTHLHPDHVCGISKDGVANFPNATVYVSSDEANYWLDPKQAAKLPKDKQAGYEGTVKHIKQAIAPYQAQQRFKTYKLGDEIQGFKVINTAGHTPGHFSYELKTKGESVVFIGDIVHSHTVQFDQPKTAIEYDIDPKQAVATRLKQFADFAKNGQTIAAPHLPFPGIGHIYSADGKSYQWIPVHFKD</sequence>
<dbReference type="Pfam" id="PF00753">
    <property type="entry name" value="Lactamase_B"/>
    <property type="match status" value="1"/>
</dbReference>
<dbReference type="Gene3D" id="3.60.15.10">
    <property type="entry name" value="Ribonuclease Z/Hydroxyacylglutathione hydrolase-like"/>
    <property type="match status" value="1"/>
</dbReference>
<accession>A0A653K571</accession>
<organism evidence="7 8">
    <name type="scientific">Acinetobacter proteolyticus</name>
    <dbReference type="NCBI Taxonomy" id="1776741"/>
    <lineage>
        <taxon>Bacteria</taxon>
        <taxon>Pseudomonadati</taxon>
        <taxon>Pseudomonadota</taxon>
        <taxon>Gammaproteobacteria</taxon>
        <taxon>Moraxellales</taxon>
        <taxon>Moraxellaceae</taxon>
        <taxon>Acinetobacter</taxon>
    </lineage>
</organism>
<evidence type="ECO:0000256" key="3">
    <source>
        <dbReference type="ARBA" id="ARBA00022801"/>
    </source>
</evidence>
<dbReference type="AlphaFoldDB" id="A0A653K571"/>
<gene>
    <name evidence="7" type="ORF">ACI8B_240116</name>
</gene>
<dbReference type="EMBL" id="CABWKZ010000017">
    <property type="protein sequence ID" value="VXA55792.1"/>
    <property type="molecule type" value="Genomic_DNA"/>
</dbReference>
<dbReference type="GO" id="GO:0016787">
    <property type="term" value="F:hydrolase activity"/>
    <property type="evidence" value="ECO:0007669"/>
    <property type="project" value="UniProtKB-KW"/>
</dbReference>
<protein>
    <recommendedName>
        <fullName evidence="6">Metallo-beta-lactamase domain-containing protein</fullName>
    </recommendedName>
</protein>
<dbReference type="SUPFAM" id="SSF56281">
    <property type="entry name" value="Metallo-hydrolase/oxidoreductase"/>
    <property type="match status" value="1"/>
</dbReference>
<evidence type="ECO:0000313" key="8">
    <source>
        <dbReference type="Proteomes" id="UP000430404"/>
    </source>
</evidence>
<dbReference type="SMART" id="SM00849">
    <property type="entry name" value="Lactamase_B"/>
    <property type="match status" value="1"/>
</dbReference>
<evidence type="ECO:0000256" key="5">
    <source>
        <dbReference type="SAM" id="SignalP"/>
    </source>
</evidence>
<evidence type="ECO:0000259" key="6">
    <source>
        <dbReference type="SMART" id="SM00849"/>
    </source>
</evidence>